<dbReference type="InterPro" id="IPR036513">
    <property type="entry name" value="STAS_dom_sf"/>
</dbReference>
<proteinExistence type="predicted"/>
<sequence length="126" mass="13506">MGGGVVVVRFLVDSIWTPSVVDRFGGDLRGLADRLERRAGVVLDFTGVEAIVSTGLGWVIRFFKWVRVERGGDVVFCGLGPWLSEVFRLPGPAPWVIYPGRDEAVAALRTSSAARPAPPGGRTSAP</sequence>
<dbReference type="Proteomes" id="UP000317835">
    <property type="component" value="Chromosome"/>
</dbReference>
<dbReference type="EMBL" id="CP036426">
    <property type="protein sequence ID" value="QDV36462.1"/>
    <property type="molecule type" value="Genomic_DNA"/>
</dbReference>
<dbReference type="KEGG" id="tpla:ElP_43880"/>
<feature type="domain" description="STAS" evidence="1">
    <location>
        <begin position="41"/>
        <end position="91"/>
    </location>
</feature>
<evidence type="ECO:0000313" key="3">
    <source>
        <dbReference type="Proteomes" id="UP000317835"/>
    </source>
</evidence>
<organism evidence="2 3">
    <name type="scientific">Tautonia plasticadhaerens</name>
    <dbReference type="NCBI Taxonomy" id="2527974"/>
    <lineage>
        <taxon>Bacteria</taxon>
        <taxon>Pseudomonadati</taxon>
        <taxon>Planctomycetota</taxon>
        <taxon>Planctomycetia</taxon>
        <taxon>Isosphaerales</taxon>
        <taxon>Isosphaeraceae</taxon>
        <taxon>Tautonia</taxon>
    </lineage>
</organism>
<name>A0A518H6I4_9BACT</name>
<reference evidence="2 3" key="1">
    <citation type="submission" date="2019-02" db="EMBL/GenBank/DDBJ databases">
        <title>Deep-cultivation of Planctomycetes and their phenomic and genomic characterization uncovers novel biology.</title>
        <authorList>
            <person name="Wiegand S."/>
            <person name="Jogler M."/>
            <person name="Boedeker C."/>
            <person name="Pinto D."/>
            <person name="Vollmers J."/>
            <person name="Rivas-Marin E."/>
            <person name="Kohn T."/>
            <person name="Peeters S.H."/>
            <person name="Heuer A."/>
            <person name="Rast P."/>
            <person name="Oberbeckmann S."/>
            <person name="Bunk B."/>
            <person name="Jeske O."/>
            <person name="Meyerdierks A."/>
            <person name="Storesund J.E."/>
            <person name="Kallscheuer N."/>
            <person name="Luecker S."/>
            <person name="Lage O.M."/>
            <person name="Pohl T."/>
            <person name="Merkel B.J."/>
            <person name="Hornburger P."/>
            <person name="Mueller R.-W."/>
            <person name="Bruemmer F."/>
            <person name="Labrenz M."/>
            <person name="Spormann A.M."/>
            <person name="Op den Camp H."/>
            <person name="Overmann J."/>
            <person name="Amann R."/>
            <person name="Jetten M.S.M."/>
            <person name="Mascher T."/>
            <person name="Medema M.H."/>
            <person name="Devos D.P."/>
            <person name="Kaster A.-K."/>
            <person name="Ovreas L."/>
            <person name="Rohde M."/>
            <person name="Galperin M.Y."/>
            <person name="Jogler C."/>
        </authorList>
    </citation>
    <scope>NUCLEOTIDE SEQUENCE [LARGE SCALE GENOMIC DNA]</scope>
    <source>
        <strain evidence="2 3">ElP</strain>
    </source>
</reference>
<keyword evidence="3" id="KW-1185">Reference proteome</keyword>
<evidence type="ECO:0000313" key="2">
    <source>
        <dbReference type="EMBL" id="QDV36462.1"/>
    </source>
</evidence>
<dbReference type="Pfam" id="PF01740">
    <property type="entry name" value="STAS"/>
    <property type="match status" value="1"/>
</dbReference>
<dbReference type="AlphaFoldDB" id="A0A518H6I4"/>
<dbReference type="SUPFAM" id="SSF52091">
    <property type="entry name" value="SpoIIaa-like"/>
    <property type="match status" value="1"/>
</dbReference>
<dbReference type="PROSITE" id="PS50801">
    <property type="entry name" value="STAS"/>
    <property type="match status" value="1"/>
</dbReference>
<dbReference type="CDD" id="cd07043">
    <property type="entry name" value="STAS_anti-anti-sigma_factors"/>
    <property type="match status" value="1"/>
</dbReference>
<evidence type="ECO:0000259" key="1">
    <source>
        <dbReference type="PROSITE" id="PS50801"/>
    </source>
</evidence>
<dbReference type="Gene3D" id="3.30.750.24">
    <property type="entry name" value="STAS domain"/>
    <property type="match status" value="1"/>
</dbReference>
<protein>
    <recommendedName>
        <fullName evidence="1">STAS domain-containing protein</fullName>
    </recommendedName>
</protein>
<accession>A0A518H6I4</accession>
<gene>
    <name evidence="2" type="ORF">ElP_43880</name>
</gene>
<dbReference type="InterPro" id="IPR002645">
    <property type="entry name" value="STAS_dom"/>
</dbReference>